<evidence type="ECO:0000313" key="4">
    <source>
        <dbReference type="Proteomes" id="UP000239181"/>
    </source>
</evidence>
<protein>
    <submittedName>
        <fullName evidence="3">Porin</fullName>
    </submittedName>
</protein>
<dbReference type="AlphaFoldDB" id="A0A2S9ICQ6"/>
<evidence type="ECO:0000313" key="3">
    <source>
        <dbReference type="EMBL" id="PRD15581.1"/>
    </source>
</evidence>
<dbReference type="GO" id="GO:0016020">
    <property type="term" value="C:membrane"/>
    <property type="evidence" value="ECO:0007669"/>
    <property type="project" value="InterPro"/>
</dbReference>
<feature type="chain" id="PRO_5015368016" evidence="2">
    <location>
        <begin position="33"/>
        <end position="449"/>
    </location>
</feature>
<dbReference type="InterPro" id="IPR052932">
    <property type="entry name" value="OprB_Porin"/>
</dbReference>
<comment type="caution">
    <text evidence="3">The sequence shown here is derived from an EMBL/GenBank/DDBJ whole genome shotgun (WGS) entry which is preliminary data.</text>
</comment>
<dbReference type="RefSeq" id="WP_105592832.1">
    <property type="nucleotide sequence ID" value="NZ_PDET01000006.1"/>
</dbReference>
<dbReference type="PANTHER" id="PTHR37944:SF1">
    <property type="entry name" value="PORIN B"/>
    <property type="match status" value="1"/>
</dbReference>
<dbReference type="PANTHER" id="PTHR37944">
    <property type="entry name" value="PORIN B"/>
    <property type="match status" value="1"/>
</dbReference>
<keyword evidence="4" id="KW-1185">Reference proteome</keyword>
<dbReference type="InterPro" id="IPR007049">
    <property type="entry name" value="Carb-sel_porin_OprB"/>
</dbReference>
<name>A0A2S9ICQ6_9GAMM</name>
<dbReference type="OrthoDB" id="545475at2"/>
<dbReference type="EMBL" id="PDET01000006">
    <property type="protein sequence ID" value="PRD15581.1"/>
    <property type="molecule type" value="Genomic_DNA"/>
</dbReference>
<sequence>MARNLTTRKPWQKKKAGLLPLGLALVSFSTLADTPPFSLDSPWLLGDWGGYRQKLADDGVDFQVGYTMQSAANLAGGYRTATTMRYADQWTFGSTLDLDKLLNWQGGTFQATITNRSGENLTSHINDPRTGGLSNVQGISARGDYLRLTQFWLNQSLFNNWLDVKLGRVTTNEDFDTAKLGMFQNWAMGSGQPGHWRNDRWFNAPISQWGGRVKLNLPEDLYLQVGIYNQNKVNNTKANGFRFDMRHGEGNLVPMELGWQPKLGADKLQGNYRLGGYYSSTSGGNYSSWHDGKYGKTDHAYGGYLLAEQRLTATGGDNTRGLGINFQYIMNDHRTSKLDNYQSLALTWAGPFDARPKDEIGIGMARIHVNHDYAKMRNEQNQGKGVSDYHDMSYMPLQKGSEWNYEVYYNVKATRWLSIRPNLQLITKPGGVDQVQDAFVGGIAGDITF</sequence>
<dbReference type="Gene3D" id="2.40.160.180">
    <property type="entry name" value="Carbohydrate-selective porin OprB"/>
    <property type="match status" value="1"/>
</dbReference>
<dbReference type="GO" id="GO:0015288">
    <property type="term" value="F:porin activity"/>
    <property type="evidence" value="ECO:0007669"/>
    <property type="project" value="InterPro"/>
</dbReference>
<proteinExistence type="inferred from homology"/>
<dbReference type="InterPro" id="IPR038673">
    <property type="entry name" value="OprB_sf"/>
</dbReference>
<dbReference type="Pfam" id="PF04966">
    <property type="entry name" value="OprB"/>
    <property type="match status" value="1"/>
</dbReference>
<organism evidence="3 4">
    <name type="scientific">Pantoea coffeiphila</name>
    <dbReference type="NCBI Taxonomy" id="1465635"/>
    <lineage>
        <taxon>Bacteria</taxon>
        <taxon>Pseudomonadati</taxon>
        <taxon>Pseudomonadota</taxon>
        <taxon>Gammaproteobacteria</taxon>
        <taxon>Enterobacterales</taxon>
        <taxon>Erwiniaceae</taxon>
        <taxon>Pantoea</taxon>
    </lineage>
</organism>
<evidence type="ECO:0000256" key="1">
    <source>
        <dbReference type="ARBA" id="ARBA00008769"/>
    </source>
</evidence>
<accession>A0A2S9ICQ6</accession>
<gene>
    <name evidence="3" type="ORF">CQW29_11295</name>
</gene>
<feature type="signal peptide" evidence="2">
    <location>
        <begin position="1"/>
        <end position="32"/>
    </location>
</feature>
<evidence type="ECO:0000256" key="2">
    <source>
        <dbReference type="RuleBase" id="RU363072"/>
    </source>
</evidence>
<dbReference type="Proteomes" id="UP000239181">
    <property type="component" value="Unassembled WGS sequence"/>
</dbReference>
<reference evidence="3 4" key="1">
    <citation type="submission" date="2017-10" db="EMBL/GenBank/DDBJ databases">
        <title>Draft genome of two endophytic bacteria isolated from 'guarana' Paullinia cupana (Mart.) Ducke.</title>
        <authorList>
            <person name="Siqueira K.A."/>
            <person name="Liotti R.G."/>
            <person name="Mendes T.A."/>
            <person name="Soares M.A."/>
        </authorList>
    </citation>
    <scope>NUCLEOTIDE SEQUENCE [LARGE SCALE GENOMIC DNA]</scope>
    <source>
        <strain evidence="3 4">342</strain>
    </source>
</reference>
<keyword evidence="2" id="KW-0732">Signal</keyword>
<comment type="similarity">
    <text evidence="1 2">Belongs to the OprB family.</text>
</comment>
<dbReference type="GO" id="GO:0008643">
    <property type="term" value="P:carbohydrate transport"/>
    <property type="evidence" value="ECO:0007669"/>
    <property type="project" value="InterPro"/>
</dbReference>